<dbReference type="InterPro" id="IPR023405">
    <property type="entry name" value="Topo_IA_core_domain"/>
</dbReference>
<dbReference type="PANTHER" id="PTHR11390:SF21">
    <property type="entry name" value="DNA TOPOISOMERASE 3-ALPHA"/>
    <property type="match status" value="1"/>
</dbReference>
<name>A0A3L8PWU6_9GAMM</name>
<keyword evidence="3" id="KW-1185">Reference proteome</keyword>
<dbReference type="GO" id="GO:0006265">
    <property type="term" value="P:DNA topological change"/>
    <property type="evidence" value="ECO:0007669"/>
    <property type="project" value="InterPro"/>
</dbReference>
<protein>
    <submittedName>
        <fullName evidence="2">DNA topoisomerase III</fullName>
    </submittedName>
</protein>
<dbReference type="EMBL" id="QZEI01000026">
    <property type="protein sequence ID" value="RLV59844.1"/>
    <property type="molecule type" value="Genomic_DNA"/>
</dbReference>
<evidence type="ECO:0000313" key="3">
    <source>
        <dbReference type="Proteomes" id="UP000281474"/>
    </source>
</evidence>
<dbReference type="CDD" id="cd03362">
    <property type="entry name" value="TOPRIM_TopoIA_TopoIII"/>
    <property type="match status" value="1"/>
</dbReference>
<dbReference type="InterPro" id="IPR000380">
    <property type="entry name" value="Topo_IA"/>
</dbReference>
<dbReference type="GO" id="GO:0003917">
    <property type="term" value="F:DNA topoisomerase type I (single strand cut, ATP-independent) activity"/>
    <property type="evidence" value="ECO:0007669"/>
    <property type="project" value="InterPro"/>
</dbReference>
<comment type="caution">
    <text evidence="2">The sequence shown here is derived from an EMBL/GenBank/DDBJ whole genome shotgun (WGS) entry which is preliminary data.</text>
</comment>
<dbReference type="OrthoDB" id="9803554at2"/>
<reference evidence="2 3" key="1">
    <citation type="submission" date="2018-09" db="EMBL/GenBank/DDBJ databases">
        <title>Phylogeny of the Shewanellaceae, and recommendation for two new genera, Pseudoshewanella and Parashewanella.</title>
        <authorList>
            <person name="Wang G."/>
        </authorList>
    </citation>
    <scope>NUCLEOTIDE SEQUENCE [LARGE SCALE GENOMIC DNA]</scope>
    <source>
        <strain evidence="2 3">C51</strain>
    </source>
</reference>
<sequence>MILYIAEKPSLGRAIADVLPKPHKKHDGYIELANGDCVSWCIGHLLETAEPDAYDEKYKSWKLEHLPIIPEKWQLKPKSKTRKQLTALRKLVKQSTQIVNAGDPDREQELACVLTMIKIFINQMVIFKFLSLPLT</sequence>
<evidence type="ECO:0000313" key="2">
    <source>
        <dbReference type="EMBL" id="RLV59844.1"/>
    </source>
</evidence>
<organism evidence="2 3">
    <name type="scientific">Parashewanella curva</name>
    <dbReference type="NCBI Taxonomy" id="2338552"/>
    <lineage>
        <taxon>Bacteria</taxon>
        <taxon>Pseudomonadati</taxon>
        <taxon>Pseudomonadota</taxon>
        <taxon>Gammaproteobacteria</taxon>
        <taxon>Alteromonadales</taxon>
        <taxon>Shewanellaceae</taxon>
        <taxon>Parashewanella</taxon>
    </lineage>
</organism>
<dbReference type="GO" id="GO:0003677">
    <property type="term" value="F:DNA binding"/>
    <property type="evidence" value="ECO:0007669"/>
    <property type="project" value="InterPro"/>
</dbReference>
<dbReference type="PANTHER" id="PTHR11390">
    <property type="entry name" value="PROKARYOTIC DNA TOPOISOMERASE"/>
    <property type="match status" value="1"/>
</dbReference>
<evidence type="ECO:0000259" key="1">
    <source>
        <dbReference type="PROSITE" id="PS50880"/>
    </source>
</evidence>
<dbReference type="SMART" id="SM00493">
    <property type="entry name" value="TOPRIM"/>
    <property type="match status" value="1"/>
</dbReference>
<gene>
    <name evidence="2" type="ORF">D5018_10235</name>
</gene>
<feature type="domain" description="Toprim" evidence="1">
    <location>
        <begin position="1"/>
        <end position="135"/>
    </location>
</feature>
<accession>A0A3L8PWU6</accession>
<dbReference type="GO" id="GO:0006310">
    <property type="term" value="P:DNA recombination"/>
    <property type="evidence" value="ECO:0007669"/>
    <property type="project" value="TreeGrafter"/>
</dbReference>
<dbReference type="Pfam" id="PF01751">
    <property type="entry name" value="Toprim"/>
    <property type="match status" value="1"/>
</dbReference>
<dbReference type="SUPFAM" id="SSF56712">
    <property type="entry name" value="Prokaryotic type I DNA topoisomerase"/>
    <property type="match status" value="1"/>
</dbReference>
<dbReference type="GO" id="GO:0043597">
    <property type="term" value="C:cytoplasmic replication fork"/>
    <property type="evidence" value="ECO:0007669"/>
    <property type="project" value="TreeGrafter"/>
</dbReference>
<dbReference type="Proteomes" id="UP000281474">
    <property type="component" value="Unassembled WGS sequence"/>
</dbReference>
<dbReference type="AlphaFoldDB" id="A0A3L8PWU6"/>
<dbReference type="PROSITE" id="PS50880">
    <property type="entry name" value="TOPRIM"/>
    <property type="match status" value="1"/>
</dbReference>
<dbReference type="GO" id="GO:0006281">
    <property type="term" value="P:DNA repair"/>
    <property type="evidence" value="ECO:0007669"/>
    <property type="project" value="TreeGrafter"/>
</dbReference>
<dbReference type="InterPro" id="IPR034144">
    <property type="entry name" value="TOPRIM_TopoIII"/>
</dbReference>
<dbReference type="Gene3D" id="3.40.50.140">
    <property type="match status" value="1"/>
</dbReference>
<dbReference type="InterPro" id="IPR006171">
    <property type="entry name" value="TOPRIM_dom"/>
</dbReference>
<proteinExistence type="predicted"/>
<keyword evidence="2" id="KW-0413">Isomerase</keyword>